<sequence>MNFDTDKKEKEFGKVYSVSGPVVIAENMLGAAMNELVRVGSRGLMGEIIRLEGTTATIQVYEETAGLQLGDMVERTMKPLSVELGPGIMTSIFDGIQRPLVSIAEKSGSIFIPRGISVASLDHQREWEFTPLVKKGDHVSGGDIIGTVPESALVVHKILVPPTVMGTVTWVAEAGNYTLDDKVIGIEFNGKTEELSMAHHWPVRKPRPTAEKITSTTPLVTGQRILDSLFPCIQGGTCAIPGAFGCGKTVISQALSKYSNSDVIIYVGCGERGNEMAEVLRDFPALSIKVGDKEESIMTRTALVANTSNMPVAAREASIYTGITLSEYYRDMGYNVAMMADSTSRWAEALREISGRLAEMPADSGYPAYLAARLASFYERAGMVECLGSPKRIGSVSIVGAVSPPGGDFSDPVTTSTLNIVQVFWGLDKKLAQRKHFPAVNWNISFSKYIKSLDSYYNSKDEEFVPLRDKIKEILQMEEGLLQIVQLVGQDSLAETDKLTLEIARVIKDDFLQQNSYTPYDFSCPFYKTCGIIRNIIHFYNEAFQALSVDYEDHKITWATIKSAMSDLLVRISRMKYEEPSQGEQVINEKYGELYRDITTRFATLLE</sequence>
<evidence type="ECO:0000256" key="2">
    <source>
        <dbReference type="ARBA" id="ARBA00012473"/>
    </source>
</evidence>
<dbReference type="GO" id="GO:0016887">
    <property type="term" value="F:ATP hydrolysis activity"/>
    <property type="evidence" value="ECO:0007669"/>
    <property type="project" value="InterPro"/>
</dbReference>
<dbReference type="PROSITE" id="PS00152">
    <property type="entry name" value="ATPASE_ALPHA_BETA"/>
    <property type="match status" value="1"/>
</dbReference>
<evidence type="ECO:0000259" key="13">
    <source>
        <dbReference type="Pfam" id="PF22919"/>
    </source>
</evidence>
<dbReference type="InterPro" id="IPR004100">
    <property type="entry name" value="ATPase_F1/V1/A1_a/bsu_N"/>
</dbReference>
<dbReference type="GO" id="GO:0033180">
    <property type="term" value="C:proton-transporting V-type ATPase, V1 domain"/>
    <property type="evidence" value="ECO:0007669"/>
    <property type="project" value="InterPro"/>
</dbReference>
<keyword evidence="7" id="KW-1278">Translocase</keyword>
<dbReference type="CDD" id="cd01134">
    <property type="entry name" value="V_A-ATPase_A"/>
    <property type="match status" value="1"/>
</dbReference>
<dbReference type="EC" id="7.1.2.2" evidence="2"/>
<dbReference type="EMBL" id="BDEQ01000001">
    <property type="protein sequence ID" value="GAT96954.1"/>
    <property type="molecule type" value="Genomic_DNA"/>
</dbReference>
<evidence type="ECO:0000256" key="9">
    <source>
        <dbReference type="ARBA" id="ARBA00048383"/>
    </source>
</evidence>
<dbReference type="Pfam" id="PF16886">
    <property type="entry name" value="ATP-synt_ab_Xtn"/>
    <property type="match status" value="1"/>
</dbReference>
<dbReference type="SUPFAM" id="SSF47917">
    <property type="entry name" value="C-terminal domain of alpha and beta subunits of F1 ATP synthase"/>
    <property type="match status" value="1"/>
</dbReference>
<comment type="caution">
    <text evidence="14">The sequence shown here is derived from an EMBL/GenBank/DDBJ whole genome shotgun (WGS) entry which is preliminary data.</text>
</comment>
<evidence type="ECO:0000259" key="11">
    <source>
        <dbReference type="Pfam" id="PF02874"/>
    </source>
</evidence>
<dbReference type="PANTHER" id="PTHR43607">
    <property type="entry name" value="V-TYPE PROTON ATPASE CATALYTIC SUBUNIT A"/>
    <property type="match status" value="1"/>
</dbReference>
<dbReference type="PANTHER" id="PTHR43607:SF1">
    <property type="entry name" value="H(+)-TRANSPORTING TWO-SECTOR ATPASE"/>
    <property type="match status" value="1"/>
</dbReference>
<dbReference type="InterPro" id="IPR020003">
    <property type="entry name" value="ATPase_a/bsu_AS"/>
</dbReference>
<dbReference type="GO" id="GO:0005524">
    <property type="term" value="F:ATP binding"/>
    <property type="evidence" value="ECO:0007669"/>
    <property type="project" value="UniProtKB-KW"/>
</dbReference>
<evidence type="ECO:0000256" key="3">
    <source>
        <dbReference type="ARBA" id="ARBA00022448"/>
    </source>
</evidence>
<comment type="catalytic activity">
    <reaction evidence="9">
        <text>ATP + H2O + 4 H(+)(in) = ADP + phosphate + 5 H(+)(out)</text>
        <dbReference type="Rhea" id="RHEA:57720"/>
        <dbReference type="ChEBI" id="CHEBI:15377"/>
        <dbReference type="ChEBI" id="CHEBI:15378"/>
        <dbReference type="ChEBI" id="CHEBI:30616"/>
        <dbReference type="ChEBI" id="CHEBI:43474"/>
        <dbReference type="ChEBI" id="CHEBI:456216"/>
        <dbReference type="EC" id="7.1.2.2"/>
    </reaction>
</comment>
<organism evidence="14 15">
    <name type="scientific">Entamoeba histolytica</name>
    <dbReference type="NCBI Taxonomy" id="5759"/>
    <lineage>
        <taxon>Eukaryota</taxon>
        <taxon>Amoebozoa</taxon>
        <taxon>Evosea</taxon>
        <taxon>Archamoebae</taxon>
        <taxon>Mastigamoebida</taxon>
        <taxon>Entamoebidae</taxon>
        <taxon>Entamoeba</taxon>
    </lineage>
</organism>
<keyword evidence="3" id="KW-0813">Transport</keyword>
<dbReference type="AlphaFoldDB" id="A0A5K1VUX5"/>
<dbReference type="Pfam" id="PF02874">
    <property type="entry name" value="ATP-synt_ab_N"/>
    <property type="match status" value="1"/>
</dbReference>
<comment type="similarity">
    <text evidence="1">Belongs to the ATPase alpha/beta chains family.</text>
</comment>
<accession>A0A5K1VUX5</accession>
<dbReference type="CDD" id="cd18111">
    <property type="entry name" value="ATP-synt_V_A-type_alpha_C"/>
    <property type="match status" value="1"/>
</dbReference>
<dbReference type="SUPFAM" id="SSF52540">
    <property type="entry name" value="P-loop containing nucleoside triphosphate hydrolases"/>
    <property type="match status" value="1"/>
</dbReference>
<dbReference type="FunFam" id="2.40.50.100:FF:000008">
    <property type="entry name" value="V-type proton ATPase catalytic subunit A"/>
    <property type="match status" value="1"/>
</dbReference>
<dbReference type="FunFam" id="2.40.30.20:FF:000002">
    <property type="entry name" value="V-type proton ATPase catalytic subunit A"/>
    <property type="match status" value="1"/>
</dbReference>
<dbReference type="InterPro" id="IPR005725">
    <property type="entry name" value="ATPase_V1-cplx_asu"/>
</dbReference>
<evidence type="ECO:0000256" key="1">
    <source>
        <dbReference type="ARBA" id="ARBA00008936"/>
    </source>
</evidence>
<keyword evidence="5" id="KW-0375">Hydrogen ion transport</keyword>
<evidence type="ECO:0000256" key="7">
    <source>
        <dbReference type="ARBA" id="ARBA00022967"/>
    </source>
</evidence>
<evidence type="ECO:0000313" key="14">
    <source>
        <dbReference type="EMBL" id="GAT96954.1"/>
    </source>
</evidence>
<dbReference type="FunFam" id="3.40.50.300:FF:000052">
    <property type="entry name" value="V-type proton ATPase catalytic subunit A"/>
    <property type="match status" value="1"/>
</dbReference>
<dbReference type="VEuPathDB" id="AmoebaDB:EHI8A_032900"/>
<evidence type="ECO:0000256" key="4">
    <source>
        <dbReference type="ARBA" id="ARBA00022741"/>
    </source>
</evidence>
<dbReference type="InterPro" id="IPR055190">
    <property type="entry name" value="ATP-synt_VA_C"/>
</dbReference>
<dbReference type="Gene3D" id="2.40.30.20">
    <property type="match status" value="1"/>
</dbReference>
<protein>
    <recommendedName>
        <fullName evidence="2">H(+)-transporting two-sector ATPase</fullName>
        <ecNumber evidence="2">7.1.2.2</ecNumber>
    </recommendedName>
</protein>
<evidence type="ECO:0000256" key="5">
    <source>
        <dbReference type="ARBA" id="ARBA00022781"/>
    </source>
</evidence>
<name>A0A5K1VUX5_ENTHI</name>
<proteinExistence type="inferred from homology"/>
<feature type="domain" description="ATPase F1/V1/A1 complex alpha/beta subunit nucleotide-binding" evidence="10">
    <location>
        <begin position="222"/>
        <end position="447"/>
    </location>
</feature>
<dbReference type="HAMAP" id="MF_00309">
    <property type="entry name" value="ATP_synth_A_arch"/>
    <property type="match status" value="1"/>
</dbReference>
<dbReference type="InterPro" id="IPR000194">
    <property type="entry name" value="ATPase_F1/V1/A1_a/bsu_nucl-bd"/>
</dbReference>
<reference evidence="14 15" key="1">
    <citation type="submission" date="2016-05" db="EMBL/GenBank/DDBJ databases">
        <title>First whole genome sequencing of Entamoeba histolytica HM1:IMSS-clone-6.</title>
        <authorList>
            <person name="Mukherjee Avik.K."/>
            <person name="Izumyama S."/>
            <person name="Nakada-Tsukui K."/>
            <person name="Nozaki T."/>
        </authorList>
    </citation>
    <scope>NUCLEOTIDE SEQUENCE [LARGE SCALE GENOMIC DNA]</scope>
    <source>
        <strain evidence="14 15">HM1:IMSS clone 6</strain>
    </source>
</reference>
<dbReference type="VEuPathDB" id="AmoebaDB:EHI5A_040600"/>
<evidence type="ECO:0000313" key="15">
    <source>
        <dbReference type="Proteomes" id="UP000078387"/>
    </source>
</evidence>
<dbReference type="InterPro" id="IPR022878">
    <property type="entry name" value="V-ATPase_asu"/>
</dbReference>
<keyword evidence="4" id="KW-0547">Nucleotide-binding</keyword>
<dbReference type="GO" id="GO:0045335">
    <property type="term" value="C:phagocytic vesicle"/>
    <property type="evidence" value="ECO:0007669"/>
    <property type="project" value="TreeGrafter"/>
</dbReference>
<dbReference type="NCBIfam" id="NF003220">
    <property type="entry name" value="PRK04192.1"/>
    <property type="match status" value="1"/>
</dbReference>
<dbReference type="NCBIfam" id="TIGR01042">
    <property type="entry name" value="V-ATPase_V1_A"/>
    <property type="match status" value="1"/>
</dbReference>
<dbReference type="InterPro" id="IPR036121">
    <property type="entry name" value="ATPase_F1/V1/A1_a/bsu_N_sf"/>
</dbReference>
<dbReference type="InterPro" id="IPR027417">
    <property type="entry name" value="P-loop_NTPase"/>
</dbReference>
<keyword evidence="6" id="KW-0067">ATP-binding</keyword>
<evidence type="ECO:0000256" key="6">
    <source>
        <dbReference type="ARBA" id="ARBA00022840"/>
    </source>
</evidence>
<dbReference type="Proteomes" id="UP000078387">
    <property type="component" value="Unassembled WGS sequence"/>
</dbReference>
<evidence type="ECO:0000259" key="10">
    <source>
        <dbReference type="Pfam" id="PF00006"/>
    </source>
</evidence>
<evidence type="ECO:0000256" key="8">
    <source>
        <dbReference type="ARBA" id="ARBA00023065"/>
    </source>
</evidence>
<feature type="domain" description="ATP synthase A/B type C-terminal" evidence="13">
    <location>
        <begin position="455"/>
        <end position="550"/>
    </location>
</feature>
<dbReference type="InterPro" id="IPR031686">
    <property type="entry name" value="ATP-synth_a_Xtn"/>
</dbReference>
<dbReference type="Gene3D" id="1.10.1140.10">
    <property type="entry name" value="Bovine Mitochondrial F1-atpase, Atp Synthase Beta Chain, Chain D, domain 3"/>
    <property type="match status" value="1"/>
</dbReference>
<dbReference type="VEuPathDB" id="AmoebaDB:KM1_077610"/>
<dbReference type="InterPro" id="IPR024034">
    <property type="entry name" value="ATPase_F1/V1_b/a_C"/>
</dbReference>
<dbReference type="CDD" id="cd18119">
    <property type="entry name" value="ATP-synt_V_A-type_alpha_N"/>
    <property type="match status" value="1"/>
</dbReference>
<keyword evidence="8" id="KW-0406">Ion transport</keyword>
<dbReference type="Gene3D" id="2.40.50.100">
    <property type="match status" value="1"/>
</dbReference>
<dbReference type="Pfam" id="PF22919">
    <property type="entry name" value="ATP-synt_VA_C"/>
    <property type="match status" value="1"/>
</dbReference>
<feature type="domain" description="ATPsynthase alpha/beta subunit barrel-sandwich" evidence="12">
    <location>
        <begin position="119"/>
        <end position="204"/>
    </location>
</feature>
<gene>
    <name evidence="14" type="ORF">CL6EHI_043010</name>
</gene>
<dbReference type="SUPFAM" id="SSF50615">
    <property type="entry name" value="N-terminal domain of alpha and beta subunits of F1 ATP synthase"/>
    <property type="match status" value="1"/>
</dbReference>
<evidence type="ECO:0000259" key="12">
    <source>
        <dbReference type="Pfam" id="PF16886"/>
    </source>
</evidence>
<dbReference type="FunFam" id="1.10.1140.10:FF:000002">
    <property type="entry name" value="V-type proton ATPase catalytic subunit A"/>
    <property type="match status" value="1"/>
</dbReference>
<dbReference type="VEuPathDB" id="AmoebaDB:EHI7A_034230"/>
<dbReference type="InterPro" id="IPR023366">
    <property type="entry name" value="ATP_synth_asu-like_sf"/>
</dbReference>
<dbReference type="GO" id="GO:0046034">
    <property type="term" value="P:ATP metabolic process"/>
    <property type="evidence" value="ECO:0007669"/>
    <property type="project" value="InterPro"/>
</dbReference>
<dbReference type="Pfam" id="PF00006">
    <property type="entry name" value="ATP-synt_ab"/>
    <property type="match status" value="1"/>
</dbReference>
<dbReference type="Gene3D" id="3.40.50.300">
    <property type="entry name" value="P-loop containing nucleotide triphosphate hydrolases"/>
    <property type="match status" value="1"/>
</dbReference>
<dbReference type="VEuPathDB" id="AmoebaDB:EHI_043010"/>
<dbReference type="OMA" id="RIVKTFW"/>
<feature type="domain" description="ATPase F1/V1/A1 complex alpha/beta subunit N-terminal" evidence="11">
    <location>
        <begin position="15"/>
        <end position="76"/>
    </location>
</feature>
<dbReference type="GO" id="GO:0046961">
    <property type="term" value="F:proton-transporting ATPase activity, rotational mechanism"/>
    <property type="evidence" value="ECO:0007669"/>
    <property type="project" value="InterPro"/>
</dbReference>